<name>A0A7R8VJY3_TIMDO</name>
<accession>A0A7R8VJY3</accession>
<evidence type="ECO:0000313" key="1">
    <source>
        <dbReference type="EMBL" id="CAD7199129.1"/>
    </source>
</evidence>
<organism evidence="1">
    <name type="scientific">Timema douglasi</name>
    <name type="common">Walking stick</name>
    <dbReference type="NCBI Taxonomy" id="61478"/>
    <lineage>
        <taxon>Eukaryota</taxon>
        <taxon>Metazoa</taxon>
        <taxon>Ecdysozoa</taxon>
        <taxon>Arthropoda</taxon>
        <taxon>Hexapoda</taxon>
        <taxon>Insecta</taxon>
        <taxon>Pterygota</taxon>
        <taxon>Neoptera</taxon>
        <taxon>Polyneoptera</taxon>
        <taxon>Phasmatodea</taxon>
        <taxon>Timematodea</taxon>
        <taxon>Timematoidea</taxon>
        <taxon>Timematidae</taxon>
        <taxon>Timema</taxon>
    </lineage>
</organism>
<reference evidence="1" key="1">
    <citation type="submission" date="2020-11" db="EMBL/GenBank/DDBJ databases">
        <authorList>
            <person name="Tran Van P."/>
        </authorList>
    </citation>
    <scope>NUCLEOTIDE SEQUENCE</scope>
</reference>
<dbReference type="EMBL" id="OA566584">
    <property type="protein sequence ID" value="CAD7199129.1"/>
    <property type="molecule type" value="Genomic_DNA"/>
</dbReference>
<gene>
    <name evidence="1" type="ORF">TDIB3V08_LOCUS5391</name>
</gene>
<proteinExistence type="predicted"/>
<sequence length="154" mass="17373">MKRLEDSRNQNKLVLSRSGVLECIVRLSTFKLVSRGLTEGEAASRAYQDNDKHFVIETTQSDSDSECNLSDTELETVPEQFEDLYHDAGTPGMHEATARTSRYGCLMLNEHWLLRHKALSDCPGTCSTKLTLWLSGVECDKWFPCLETPFTSPP</sequence>
<protein>
    <submittedName>
        <fullName evidence="1">Uncharacterized protein</fullName>
    </submittedName>
</protein>
<dbReference type="AlphaFoldDB" id="A0A7R8VJY3"/>